<comment type="caution">
    <text evidence="1">The sequence shown here is derived from an EMBL/GenBank/DDBJ whole genome shotgun (WGS) entry which is preliminary data.</text>
</comment>
<sequence length="167" mass="18057">MKYLRHGPAGELSHHSDSHIVLVQSLLPSTVCNRSPPVSRKATTLEVAANQSIKTQEEFTIPTISGDTVGTRGNYFIKVSLGTPKQSVLLVIDTGCGITRTQCKPCPKNGCAKQVDPIFDPSNSKSYKSISCSSSFCSQINGNSIEILLVLRLYLQEAIALPKKLVP</sequence>
<gene>
    <name evidence="1" type="ORF">Patl1_12631</name>
</gene>
<organism evidence="1 2">
    <name type="scientific">Pistacia atlantica</name>
    <dbReference type="NCBI Taxonomy" id="434234"/>
    <lineage>
        <taxon>Eukaryota</taxon>
        <taxon>Viridiplantae</taxon>
        <taxon>Streptophyta</taxon>
        <taxon>Embryophyta</taxon>
        <taxon>Tracheophyta</taxon>
        <taxon>Spermatophyta</taxon>
        <taxon>Magnoliopsida</taxon>
        <taxon>eudicotyledons</taxon>
        <taxon>Gunneridae</taxon>
        <taxon>Pentapetalae</taxon>
        <taxon>rosids</taxon>
        <taxon>malvids</taxon>
        <taxon>Sapindales</taxon>
        <taxon>Anacardiaceae</taxon>
        <taxon>Pistacia</taxon>
    </lineage>
</organism>
<dbReference type="Proteomes" id="UP001164250">
    <property type="component" value="Chromosome 8"/>
</dbReference>
<keyword evidence="2" id="KW-1185">Reference proteome</keyword>
<dbReference type="EMBL" id="CM047904">
    <property type="protein sequence ID" value="KAJ0091593.1"/>
    <property type="molecule type" value="Genomic_DNA"/>
</dbReference>
<accession>A0ACC1AY68</accession>
<proteinExistence type="predicted"/>
<name>A0ACC1AY68_9ROSI</name>
<evidence type="ECO:0000313" key="1">
    <source>
        <dbReference type="EMBL" id="KAJ0091593.1"/>
    </source>
</evidence>
<evidence type="ECO:0000313" key="2">
    <source>
        <dbReference type="Proteomes" id="UP001164250"/>
    </source>
</evidence>
<reference evidence="2" key="1">
    <citation type="journal article" date="2023" name="G3 (Bethesda)">
        <title>Genome assembly and association tests identify interacting loci associated with vigor, precocity, and sex in interspecific pistachio rootstocks.</title>
        <authorList>
            <person name="Palmer W."/>
            <person name="Jacygrad E."/>
            <person name="Sagayaradj S."/>
            <person name="Cavanaugh K."/>
            <person name="Han R."/>
            <person name="Bertier L."/>
            <person name="Beede B."/>
            <person name="Kafkas S."/>
            <person name="Golino D."/>
            <person name="Preece J."/>
            <person name="Michelmore R."/>
        </authorList>
    </citation>
    <scope>NUCLEOTIDE SEQUENCE [LARGE SCALE GENOMIC DNA]</scope>
</reference>
<protein>
    <submittedName>
        <fullName evidence="1">Uncharacterized protein</fullName>
    </submittedName>
</protein>